<evidence type="ECO:0000313" key="6">
    <source>
        <dbReference type="Proteomes" id="UP000002218"/>
    </source>
</evidence>
<sequence length="253" mass="27268">MLAVMNGTVSRSVTAKALAVLGTFDPGHTRRTLSEIATAAELPPSTTHRLVAELVAWEGLTRGADGRYEIGRRIWLLGSLSALSRELRAIALPFMQDLSATTGENVHIAVLDGDRALYIDRISGRRAVPVVSRPGARLPLHATGVGKVLLAHGDDGLRERTLRSLPRLTPLTVVEPGRLQRQLQQIRERGYATTHEEMTAGSSSLAVPVFDRDGRVVAALGLVTASTRRELIRLVPAVQLAGRGVSRMLGSTR</sequence>
<keyword evidence="2" id="KW-0238">DNA-binding</keyword>
<evidence type="ECO:0000256" key="3">
    <source>
        <dbReference type="ARBA" id="ARBA00023163"/>
    </source>
</evidence>
<dbReference type="InParanoid" id="C8X822"/>
<dbReference type="Pfam" id="PF09339">
    <property type="entry name" value="HTH_IclR"/>
    <property type="match status" value="1"/>
</dbReference>
<dbReference type="PANTHER" id="PTHR30136:SF24">
    <property type="entry name" value="HTH-TYPE TRANSCRIPTIONAL REPRESSOR ALLR"/>
    <property type="match status" value="1"/>
</dbReference>
<dbReference type="SUPFAM" id="SSF55781">
    <property type="entry name" value="GAF domain-like"/>
    <property type="match status" value="1"/>
</dbReference>
<evidence type="ECO:0000313" key="5">
    <source>
        <dbReference type="EMBL" id="ACV81025.1"/>
    </source>
</evidence>
<dbReference type="Gene3D" id="1.10.10.10">
    <property type="entry name" value="Winged helix-like DNA-binding domain superfamily/Winged helix DNA-binding domain"/>
    <property type="match status" value="1"/>
</dbReference>
<dbReference type="InterPro" id="IPR036390">
    <property type="entry name" value="WH_DNA-bd_sf"/>
</dbReference>
<dbReference type="PANTHER" id="PTHR30136">
    <property type="entry name" value="HELIX-TURN-HELIX TRANSCRIPTIONAL REGULATOR, ICLR FAMILY"/>
    <property type="match status" value="1"/>
</dbReference>
<keyword evidence="1" id="KW-0805">Transcription regulation</keyword>
<dbReference type="KEGG" id="nml:Namu_4749"/>
<dbReference type="Gene3D" id="3.30.450.40">
    <property type="match status" value="1"/>
</dbReference>
<reference evidence="5 6" key="2">
    <citation type="journal article" date="2010" name="Stand. Genomic Sci.">
        <title>Complete genome sequence of Nakamurella multipartita type strain (Y-104).</title>
        <authorList>
            <person name="Tice H."/>
            <person name="Mayilraj S."/>
            <person name="Sims D."/>
            <person name="Lapidus A."/>
            <person name="Nolan M."/>
            <person name="Lucas S."/>
            <person name="Glavina Del Rio T."/>
            <person name="Copeland A."/>
            <person name="Cheng J.F."/>
            <person name="Meincke L."/>
            <person name="Bruce D."/>
            <person name="Goodwin L."/>
            <person name="Pitluck S."/>
            <person name="Ivanova N."/>
            <person name="Mavromatis K."/>
            <person name="Ovchinnikova G."/>
            <person name="Pati A."/>
            <person name="Chen A."/>
            <person name="Palaniappan K."/>
            <person name="Land M."/>
            <person name="Hauser L."/>
            <person name="Chang Y.J."/>
            <person name="Jeffries C.D."/>
            <person name="Detter J.C."/>
            <person name="Brettin T."/>
            <person name="Rohde M."/>
            <person name="Goker M."/>
            <person name="Bristow J."/>
            <person name="Eisen J.A."/>
            <person name="Markowitz V."/>
            <person name="Hugenholtz P."/>
            <person name="Kyrpides N.C."/>
            <person name="Klenk H.P."/>
            <person name="Chen F."/>
        </authorList>
    </citation>
    <scope>NUCLEOTIDE SEQUENCE [LARGE SCALE GENOMIC DNA]</scope>
    <source>
        <strain evidence="6">ATCC 700099 / DSM 44233 / CIP 104796 / JCM 9543 / NBRC 105858 / Y-104</strain>
    </source>
</reference>
<dbReference type="SUPFAM" id="SSF46785">
    <property type="entry name" value="Winged helix' DNA-binding domain"/>
    <property type="match status" value="1"/>
</dbReference>
<proteinExistence type="predicted"/>
<evidence type="ECO:0000259" key="4">
    <source>
        <dbReference type="PROSITE" id="PS51078"/>
    </source>
</evidence>
<dbReference type="FunCoup" id="C8X822">
    <property type="interactions" value="1"/>
</dbReference>
<dbReference type="InterPro" id="IPR036388">
    <property type="entry name" value="WH-like_DNA-bd_sf"/>
</dbReference>
<reference evidence="6" key="1">
    <citation type="submission" date="2009-09" db="EMBL/GenBank/DDBJ databases">
        <title>The complete genome of Nakamurella multipartita DSM 44233.</title>
        <authorList>
            <consortium name="US DOE Joint Genome Institute (JGI-PGF)"/>
            <person name="Lucas S."/>
            <person name="Copeland A."/>
            <person name="Lapidus A."/>
            <person name="Glavina del Rio T."/>
            <person name="Dalin E."/>
            <person name="Tice H."/>
            <person name="Bruce D."/>
            <person name="Goodwin L."/>
            <person name="Pitluck S."/>
            <person name="Kyrpides N."/>
            <person name="Mavromatis K."/>
            <person name="Ivanova N."/>
            <person name="Ovchinnikova G."/>
            <person name="Sims D."/>
            <person name="Meincke L."/>
            <person name="Brettin T."/>
            <person name="Detter J.C."/>
            <person name="Han C."/>
            <person name="Larimer F."/>
            <person name="Land M."/>
            <person name="Hauser L."/>
            <person name="Markowitz V."/>
            <person name="Cheng J.-F."/>
            <person name="Hugenholtz P."/>
            <person name="Woyke T."/>
            <person name="Wu D."/>
            <person name="Klenk H.-P."/>
            <person name="Eisen J.A."/>
        </authorList>
    </citation>
    <scope>NUCLEOTIDE SEQUENCE [LARGE SCALE GENOMIC DNA]</scope>
    <source>
        <strain evidence="6">ATCC 700099 / DSM 44233 / CIP 104796 / JCM 9543 / NBRC 105858 / Y-104</strain>
    </source>
</reference>
<dbReference type="GO" id="GO:0045892">
    <property type="term" value="P:negative regulation of DNA-templated transcription"/>
    <property type="evidence" value="ECO:0007669"/>
    <property type="project" value="TreeGrafter"/>
</dbReference>
<evidence type="ECO:0000256" key="2">
    <source>
        <dbReference type="ARBA" id="ARBA00023125"/>
    </source>
</evidence>
<dbReference type="InterPro" id="IPR050707">
    <property type="entry name" value="HTH_MetabolicPath_Reg"/>
</dbReference>
<accession>C8X822</accession>
<dbReference type="InterPro" id="IPR014757">
    <property type="entry name" value="Tscrpt_reg_IclR_C"/>
</dbReference>
<dbReference type="InterPro" id="IPR005471">
    <property type="entry name" value="Tscrpt_reg_IclR_N"/>
</dbReference>
<organism evidence="5 6">
    <name type="scientific">Nakamurella multipartita (strain ATCC 700099 / DSM 44233 / CIP 104796 / JCM 9543 / NBRC 105858 / Y-104)</name>
    <name type="common">Microsphaera multipartita</name>
    <dbReference type="NCBI Taxonomy" id="479431"/>
    <lineage>
        <taxon>Bacteria</taxon>
        <taxon>Bacillati</taxon>
        <taxon>Actinomycetota</taxon>
        <taxon>Actinomycetes</taxon>
        <taxon>Nakamurellales</taxon>
        <taxon>Nakamurellaceae</taxon>
        <taxon>Nakamurella</taxon>
    </lineage>
</organism>
<dbReference type="Pfam" id="PF01614">
    <property type="entry name" value="IclR_C"/>
    <property type="match status" value="1"/>
</dbReference>
<dbReference type="PROSITE" id="PS51078">
    <property type="entry name" value="ICLR_ED"/>
    <property type="match status" value="1"/>
</dbReference>
<dbReference type="GO" id="GO:0003677">
    <property type="term" value="F:DNA binding"/>
    <property type="evidence" value="ECO:0007669"/>
    <property type="project" value="UniProtKB-KW"/>
</dbReference>
<keyword evidence="3" id="KW-0804">Transcription</keyword>
<dbReference type="AlphaFoldDB" id="C8X822"/>
<dbReference type="InterPro" id="IPR029016">
    <property type="entry name" value="GAF-like_dom_sf"/>
</dbReference>
<dbReference type="EMBL" id="CP001737">
    <property type="protein sequence ID" value="ACV81025.1"/>
    <property type="molecule type" value="Genomic_DNA"/>
</dbReference>
<dbReference type="GO" id="GO:0003700">
    <property type="term" value="F:DNA-binding transcription factor activity"/>
    <property type="evidence" value="ECO:0007669"/>
    <property type="project" value="TreeGrafter"/>
</dbReference>
<dbReference type="STRING" id="479431.Namu_4749"/>
<dbReference type="HOGENOM" id="CLU_062618_7_0_11"/>
<name>C8X822_NAKMY</name>
<dbReference type="Proteomes" id="UP000002218">
    <property type="component" value="Chromosome"/>
</dbReference>
<evidence type="ECO:0000256" key="1">
    <source>
        <dbReference type="ARBA" id="ARBA00023015"/>
    </source>
</evidence>
<feature type="domain" description="IclR-ED" evidence="4">
    <location>
        <begin position="73"/>
        <end position="251"/>
    </location>
</feature>
<dbReference type="eggNOG" id="COG1414">
    <property type="taxonomic scope" value="Bacteria"/>
</dbReference>
<gene>
    <name evidence="5" type="ordered locus">Namu_4749</name>
</gene>
<keyword evidence="6" id="KW-1185">Reference proteome</keyword>
<protein>
    <submittedName>
        <fullName evidence="5">Transcriptional regulator, IclR family</fullName>
    </submittedName>
</protein>
<dbReference type="SMART" id="SM00346">
    <property type="entry name" value="HTH_ICLR"/>
    <property type="match status" value="1"/>
</dbReference>